<keyword evidence="1" id="KW-0472">Membrane</keyword>
<keyword evidence="3" id="KW-1185">Reference proteome</keyword>
<gene>
    <name evidence="2" type="ORF">ELE36_19230</name>
</gene>
<evidence type="ECO:0000313" key="3">
    <source>
        <dbReference type="Proteomes" id="UP000291562"/>
    </source>
</evidence>
<dbReference type="AlphaFoldDB" id="A0A411HPA0"/>
<dbReference type="KEGG" id="xbc:ELE36_19230"/>
<dbReference type="RefSeq" id="WP_129836193.1">
    <property type="nucleotide sequence ID" value="NZ_CP035704.1"/>
</dbReference>
<dbReference type="Proteomes" id="UP000291562">
    <property type="component" value="Chromosome"/>
</dbReference>
<dbReference type="Pfam" id="PF22765">
    <property type="entry name" value="DUF7010"/>
    <property type="match status" value="1"/>
</dbReference>
<feature type="transmembrane region" description="Helical" evidence="1">
    <location>
        <begin position="154"/>
        <end position="173"/>
    </location>
</feature>
<dbReference type="OrthoDB" id="5114860at2"/>
<feature type="transmembrane region" description="Helical" evidence="1">
    <location>
        <begin position="104"/>
        <end position="123"/>
    </location>
</feature>
<organism evidence="2 3">
    <name type="scientific">Pseudolysobacter antarcticus</name>
    <dbReference type="NCBI Taxonomy" id="2511995"/>
    <lineage>
        <taxon>Bacteria</taxon>
        <taxon>Pseudomonadati</taxon>
        <taxon>Pseudomonadota</taxon>
        <taxon>Gammaproteobacteria</taxon>
        <taxon>Lysobacterales</taxon>
        <taxon>Rhodanobacteraceae</taxon>
        <taxon>Pseudolysobacter</taxon>
    </lineage>
</organism>
<feature type="transmembrane region" description="Helical" evidence="1">
    <location>
        <begin position="12"/>
        <end position="31"/>
    </location>
</feature>
<reference evidence="2 3" key="1">
    <citation type="submission" date="2019-01" db="EMBL/GenBank/DDBJ databases">
        <title>Pseudolysobacter antarctica gen. nov., sp. nov., isolated from Fildes Peninsula, Antarctica.</title>
        <authorList>
            <person name="Wei Z."/>
            <person name="Peng F."/>
        </authorList>
    </citation>
    <scope>NUCLEOTIDE SEQUENCE [LARGE SCALE GENOMIC DNA]</scope>
    <source>
        <strain evidence="2 3">AQ6-296</strain>
    </source>
</reference>
<evidence type="ECO:0000313" key="2">
    <source>
        <dbReference type="EMBL" id="QBB72329.1"/>
    </source>
</evidence>
<feature type="transmembrane region" description="Helical" evidence="1">
    <location>
        <begin position="37"/>
        <end position="58"/>
    </location>
</feature>
<sequence>MFIADAQREVRSVYMLGSVGQVVSGLVWAVSAALTTWYSTSSGILAMLLGGFFIYPATQLVLRATGSPASLPATNPMRELAIEVAVVGPLMLPLIGAATLYKNAWFYPAFMVAIGAHYLPFSFLYGMRQFIILAAIMMASGLLVGLYAPSVSTLGAWFTAALLLTFGLVHWRIHAAQQSKRA</sequence>
<feature type="transmembrane region" description="Helical" evidence="1">
    <location>
        <begin position="79"/>
        <end position="98"/>
    </location>
</feature>
<keyword evidence="1" id="KW-0812">Transmembrane</keyword>
<feature type="transmembrane region" description="Helical" evidence="1">
    <location>
        <begin position="130"/>
        <end position="148"/>
    </location>
</feature>
<evidence type="ECO:0000256" key="1">
    <source>
        <dbReference type="SAM" id="Phobius"/>
    </source>
</evidence>
<name>A0A411HPA0_9GAMM</name>
<protein>
    <submittedName>
        <fullName evidence="2">Uncharacterized protein</fullName>
    </submittedName>
</protein>
<keyword evidence="1" id="KW-1133">Transmembrane helix</keyword>
<dbReference type="EMBL" id="CP035704">
    <property type="protein sequence ID" value="QBB72329.1"/>
    <property type="molecule type" value="Genomic_DNA"/>
</dbReference>
<accession>A0A411HPA0</accession>
<dbReference type="InterPro" id="IPR053824">
    <property type="entry name" value="DUF7010"/>
</dbReference>
<proteinExistence type="predicted"/>